<proteinExistence type="predicted"/>
<name>A0A9X3N2K4_9ACTN</name>
<sequence>MPESLDVLITRLDEIEADLQAAVLAHRAEIAAVSPEHRTGATNLVRYTTLRQQDLRDLQNDLLDLGATSLATAEANVLAKLQAARNVLAALRGPKVRTGPTSVGPAVGRARVSRDDTGRLIASAKLWLVSSDRPTPPAAPVIPAGRPALTVSVDPA</sequence>
<protein>
    <submittedName>
        <fullName evidence="1">Uncharacterized protein</fullName>
    </submittedName>
</protein>
<dbReference type="Proteomes" id="UP001149140">
    <property type="component" value="Unassembled WGS sequence"/>
</dbReference>
<dbReference type="RefSeq" id="WP_270046644.1">
    <property type="nucleotide sequence ID" value="NZ_JAPDOD010000105.1"/>
</dbReference>
<accession>A0A9X3N2K4</accession>
<gene>
    <name evidence="1" type="ORF">OM076_44275</name>
</gene>
<organism evidence="1 2">
    <name type="scientific">Solirubrobacter ginsenosidimutans</name>
    <dbReference type="NCBI Taxonomy" id="490573"/>
    <lineage>
        <taxon>Bacteria</taxon>
        <taxon>Bacillati</taxon>
        <taxon>Actinomycetota</taxon>
        <taxon>Thermoleophilia</taxon>
        <taxon>Solirubrobacterales</taxon>
        <taxon>Solirubrobacteraceae</taxon>
        <taxon>Solirubrobacter</taxon>
    </lineage>
</organism>
<dbReference type="AlphaFoldDB" id="A0A9X3N2K4"/>
<comment type="caution">
    <text evidence="1">The sequence shown here is derived from an EMBL/GenBank/DDBJ whole genome shotgun (WGS) entry which is preliminary data.</text>
</comment>
<reference evidence="1" key="1">
    <citation type="submission" date="2022-10" db="EMBL/GenBank/DDBJ databases">
        <title>The WGS of Solirubrobacter ginsenosidimutans DSM 21036.</title>
        <authorList>
            <person name="Jiang Z."/>
        </authorList>
    </citation>
    <scope>NUCLEOTIDE SEQUENCE</scope>
    <source>
        <strain evidence="1">DSM 21036</strain>
    </source>
</reference>
<dbReference type="EMBL" id="JAPDOD010000105">
    <property type="protein sequence ID" value="MDA0167359.1"/>
    <property type="molecule type" value="Genomic_DNA"/>
</dbReference>
<evidence type="ECO:0000313" key="2">
    <source>
        <dbReference type="Proteomes" id="UP001149140"/>
    </source>
</evidence>
<keyword evidence="2" id="KW-1185">Reference proteome</keyword>
<evidence type="ECO:0000313" key="1">
    <source>
        <dbReference type="EMBL" id="MDA0167359.1"/>
    </source>
</evidence>